<evidence type="ECO:0000256" key="12">
    <source>
        <dbReference type="ARBA" id="ARBA00023326"/>
    </source>
</evidence>
<keyword evidence="5 17" id="KW-0732">Signal</keyword>
<dbReference type="GO" id="GO:0008810">
    <property type="term" value="F:cellulase activity"/>
    <property type="evidence" value="ECO:0007669"/>
    <property type="project" value="UniProtKB-UniRule"/>
</dbReference>
<evidence type="ECO:0000313" key="20">
    <source>
        <dbReference type="Proteomes" id="UP000249757"/>
    </source>
</evidence>
<feature type="signal peptide" evidence="17">
    <location>
        <begin position="1"/>
        <end position="16"/>
    </location>
</feature>
<dbReference type="SUPFAM" id="SSF57180">
    <property type="entry name" value="Cellulose-binding domain"/>
    <property type="match status" value="1"/>
</dbReference>
<keyword evidence="11 15" id="KW-0119">Carbohydrate metabolism</keyword>
<dbReference type="GO" id="GO:0030248">
    <property type="term" value="F:cellulose binding"/>
    <property type="evidence" value="ECO:0007669"/>
    <property type="project" value="UniProtKB-UniRule"/>
</dbReference>
<evidence type="ECO:0000256" key="9">
    <source>
        <dbReference type="ARBA" id="ARBA00023033"/>
    </source>
</evidence>
<keyword evidence="4" id="KW-0479">Metal-binding</keyword>
<feature type="region of interest" description="Disordered" evidence="16">
    <location>
        <begin position="229"/>
        <end position="308"/>
    </location>
</feature>
<evidence type="ECO:0000256" key="1">
    <source>
        <dbReference type="ARBA" id="ARBA00001973"/>
    </source>
</evidence>
<dbReference type="PROSITE" id="PS00562">
    <property type="entry name" value="CBM1_1"/>
    <property type="match status" value="1"/>
</dbReference>
<evidence type="ECO:0000256" key="16">
    <source>
        <dbReference type="SAM" id="MobiDB-lite"/>
    </source>
</evidence>
<dbReference type="Gene3D" id="2.70.50.70">
    <property type="match status" value="1"/>
</dbReference>
<feature type="domain" description="CBM1" evidence="18">
    <location>
        <begin position="322"/>
        <end position="358"/>
    </location>
</feature>
<dbReference type="GO" id="GO:0030245">
    <property type="term" value="P:cellulose catabolic process"/>
    <property type="evidence" value="ECO:0007669"/>
    <property type="project" value="UniProtKB-UniRule"/>
</dbReference>
<accession>A0A922SU30</accession>
<evidence type="ECO:0000313" key="19">
    <source>
        <dbReference type="EMBL" id="KAI1512384.1"/>
    </source>
</evidence>
<evidence type="ECO:0000256" key="3">
    <source>
        <dbReference type="ARBA" id="ARBA00022525"/>
    </source>
</evidence>
<comment type="function">
    <text evidence="15">Lytic polysaccharide monooxygenase (LMPO) that depolymerizes crystalline and amorphous polysaccharides via the oxidation of scissile alpha- or beta-(1-4)-glycosidic bonds, yielding C1 and/or C4 oxidation products. Catalysis by LPMOs requires the reduction of the active-site copper from Cu(II) to Cu(I) by a reducing agent and H(2)O(2) or O(2) as a cosubstrate.</text>
</comment>
<dbReference type="InterPro" id="IPR005103">
    <property type="entry name" value="AA9_LPMO"/>
</dbReference>
<dbReference type="OrthoDB" id="5558646at2759"/>
<keyword evidence="9" id="KW-0503">Monooxygenase</keyword>
<dbReference type="InterPro" id="IPR049892">
    <property type="entry name" value="AA9"/>
</dbReference>
<evidence type="ECO:0000256" key="10">
    <source>
        <dbReference type="ARBA" id="ARBA00023157"/>
    </source>
</evidence>
<keyword evidence="10 15" id="KW-1015">Disulfide bond</keyword>
<sequence>MKATIYALAFASIVSAHTTVYRIVVDGKPQPPGNVQGGYIDTPPSNSPVVDVTSQAMECNVAGIKATTSVAVNGGSNIAVEWHHNSADAGDDIVATSHVGPINVYMSKASSSMSWTKISAETYDGTWPVTKLIKGLYTGTPGQHNFTLPNVVPGDYVIRPEIIALHEGNRVGGAQFYQECIHVKVSGSGTAVLPAGVAIPGYVTANTPGVLFDIYNGFTKYPNPGPEVWNGASGAGTPPPAKSPVAATPSPSPSPSPAPAFNTPASKPPYNVNAAPKPDPVTGPASKPPSNVNAAPNPDPATGPASSTLTTMARPVATPNDGLVQPWGRCGGLGYTGPTTCHSSCQCKKWNDWYSQCV</sequence>
<dbReference type="OMA" id="YIDSPPN"/>
<name>A0A922SU30_9PLEO</name>
<dbReference type="GO" id="GO:0005576">
    <property type="term" value="C:extracellular region"/>
    <property type="evidence" value="ECO:0007669"/>
    <property type="project" value="UniProtKB-SubCell"/>
</dbReference>
<dbReference type="EMBL" id="NRDI02000011">
    <property type="protein sequence ID" value="KAI1512384.1"/>
    <property type="molecule type" value="Genomic_DNA"/>
</dbReference>
<dbReference type="PROSITE" id="PS51164">
    <property type="entry name" value="CBM1_2"/>
    <property type="match status" value="1"/>
</dbReference>
<evidence type="ECO:0000256" key="8">
    <source>
        <dbReference type="ARBA" id="ARBA00023008"/>
    </source>
</evidence>
<organism evidence="19 20">
    <name type="scientific">Pyrenophora tritici-repentis</name>
    <dbReference type="NCBI Taxonomy" id="45151"/>
    <lineage>
        <taxon>Eukaryota</taxon>
        <taxon>Fungi</taxon>
        <taxon>Dikarya</taxon>
        <taxon>Ascomycota</taxon>
        <taxon>Pezizomycotina</taxon>
        <taxon>Dothideomycetes</taxon>
        <taxon>Pleosporomycetidae</taxon>
        <taxon>Pleosporales</taxon>
        <taxon>Pleosporineae</taxon>
        <taxon>Pleosporaceae</taxon>
        <taxon>Pyrenophora</taxon>
    </lineage>
</organism>
<proteinExistence type="inferred from homology"/>
<dbReference type="GO" id="GO:0046872">
    <property type="term" value="F:metal ion binding"/>
    <property type="evidence" value="ECO:0007669"/>
    <property type="project" value="UniProtKB-KW"/>
</dbReference>
<comment type="subcellular location">
    <subcellularLocation>
        <location evidence="2 15">Secreted</location>
    </subcellularLocation>
</comment>
<comment type="caution">
    <text evidence="19">The sequence shown here is derived from an EMBL/GenBank/DDBJ whole genome shotgun (WGS) entry which is preliminary data.</text>
</comment>
<dbReference type="PANTHER" id="PTHR33353:SF17">
    <property type="entry name" value="ENDO-BETA-1,4-GLUCANASE D"/>
    <property type="match status" value="1"/>
</dbReference>
<evidence type="ECO:0000256" key="4">
    <source>
        <dbReference type="ARBA" id="ARBA00022723"/>
    </source>
</evidence>
<reference evidence="20" key="1">
    <citation type="journal article" date="2022" name="Microb. Genom.">
        <title>A global pangenome for the wheat fungal pathogen Pyrenophora tritici-repentis and prediction of effector protein structural homology.</title>
        <authorList>
            <person name="Moolhuijzen P.M."/>
            <person name="See P.T."/>
            <person name="Shi G."/>
            <person name="Powell H.R."/>
            <person name="Cockram J."/>
            <person name="Jorgensen L.N."/>
            <person name="Benslimane H."/>
            <person name="Strelkov S.E."/>
            <person name="Turner J."/>
            <person name="Liu Z."/>
            <person name="Moffat C.S."/>
        </authorList>
    </citation>
    <scope>NUCLEOTIDE SEQUENCE [LARGE SCALE GENOMIC DNA]</scope>
</reference>
<dbReference type="AlphaFoldDB" id="A0A922SU30"/>
<evidence type="ECO:0000256" key="17">
    <source>
        <dbReference type="SAM" id="SignalP"/>
    </source>
</evidence>
<dbReference type="InterPro" id="IPR000254">
    <property type="entry name" value="CBD"/>
</dbReference>
<evidence type="ECO:0000256" key="6">
    <source>
        <dbReference type="ARBA" id="ARBA00023001"/>
    </source>
</evidence>
<evidence type="ECO:0000256" key="2">
    <source>
        <dbReference type="ARBA" id="ARBA00004613"/>
    </source>
</evidence>
<comment type="domain">
    <text evidence="15">Has a modular structure: an endo-beta-1,4-glucanase catalytic module at the N-terminus, a linker rich in serines and threonines, and a C-terminal carbohydrate-binding module (CBM).</text>
</comment>
<comment type="catalytic activity">
    <reaction evidence="14 15">
        <text>[(1-&gt;4)-beta-D-glucosyl]n+m + reduced acceptor + O2 = 4-dehydro-beta-D-glucosyl-[(1-&gt;4)-beta-D-glucosyl]n-1 + [(1-&gt;4)-beta-D-glucosyl]m + acceptor + H2O.</text>
        <dbReference type="EC" id="1.14.99.56"/>
    </reaction>
</comment>
<dbReference type="Proteomes" id="UP000249757">
    <property type="component" value="Unassembled WGS sequence"/>
</dbReference>
<dbReference type="CDD" id="cd21175">
    <property type="entry name" value="LPMO_AA9"/>
    <property type="match status" value="1"/>
</dbReference>
<evidence type="ECO:0000259" key="18">
    <source>
        <dbReference type="PROSITE" id="PS51164"/>
    </source>
</evidence>
<evidence type="ECO:0000256" key="11">
    <source>
        <dbReference type="ARBA" id="ARBA00023277"/>
    </source>
</evidence>
<dbReference type="PANTHER" id="PTHR33353">
    <property type="entry name" value="PUTATIVE (AFU_ORTHOLOGUE AFUA_1G12560)-RELATED"/>
    <property type="match status" value="1"/>
</dbReference>
<dbReference type="EC" id="1.14.99.56" evidence="15"/>
<evidence type="ECO:0000256" key="5">
    <source>
        <dbReference type="ARBA" id="ARBA00022729"/>
    </source>
</evidence>
<keyword evidence="8" id="KW-0186">Copper</keyword>
<comment type="similarity">
    <text evidence="13">Belongs to the polysaccharide monooxygenase AA9 family.</text>
</comment>
<dbReference type="InterPro" id="IPR035971">
    <property type="entry name" value="CBD_sf"/>
</dbReference>
<evidence type="ECO:0000256" key="15">
    <source>
        <dbReference type="RuleBase" id="RU368122"/>
    </source>
</evidence>
<dbReference type="GO" id="GO:0004497">
    <property type="term" value="F:monooxygenase activity"/>
    <property type="evidence" value="ECO:0007669"/>
    <property type="project" value="UniProtKB-KW"/>
</dbReference>
<feature type="chain" id="PRO_5037801276" description="AA9 family lytic polysaccharide monooxygenase" evidence="17">
    <location>
        <begin position="17"/>
        <end position="358"/>
    </location>
</feature>
<evidence type="ECO:0000256" key="13">
    <source>
        <dbReference type="ARBA" id="ARBA00044502"/>
    </source>
</evidence>
<keyword evidence="6 15" id="KW-0136">Cellulose degradation</keyword>
<keyword evidence="12 15" id="KW-0624">Polysaccharide degradation</keyword>
<dbReference type="SMART" id="SM00236">
    <property type="entry name" value="fCBD"/>
    <property type="match status" value="1"/>
</dbReference>
<dbReference type="Pfam" id="PF03443">
    <property type="entry name" value="AA9"/>
    <property type="match status" value="1"/>
</dbReference>
<evidence type="ECO:0000256" key="7">
    <source>
        <dbReference type="ARBA" id="ARBA00023002"/>
    </source>
</evidence>
<evidence type="ECO:0000256" key="14">
    <source>
        <dbReference type="ARBA" id="ARBA00045077"/>
    </source>
</evidence>
<gene>
    <name evidence="19" type="ORF">Ptr86124_008350</name>
</gene>
<dbReference type="Pfam" id="PF00734">
    <property type="entry name" value="CBM_1"/>
    <property type="match status" value="1"/>
</dbReference>
<keyword evidence="3 15" id="KW-0964">Secreted</keyword>
<protein>
    <recommendedName>
        <fullName evidence="15">AA9 family lytic polysaccharide monooxygenase</fullName>
        <ecNumber evidence="15">1.14.99.56</ecNumber>
    </recommendedName>
    <alternativeName>
        <fullName evidence="15">Endo-beta-1,4-glucanase</fullName>
    </alternativeName>
    <alternativeName>
        <fullName evidence="15">Glycosyl hydrolase 61 family protein</fullName>
    </alternativeName>
</protein>
<comment type="cofactor">
    <cofactor evidence="1">
        <name>Cu(2+)</name>
        <dbReference type="ChEBI" id="CHEBI:29036"/>
    </cofactor>
</comment>
<keyword evidence="20" id="KW-1185">Reference proteome</keyword>
<keyword evidence="7" id="KW-0560">Oxidoreductase</keyword>